<proteinExistence type="predicted"/>
<dbReference type="Proteomes" id="UP000824469">
    <property type="component" value="Unassembled WGS sequence"/>
</dbReference>
<evidence type="ECO:0000256" key="1">
    <source>
        <dbReference type="SAM" id="MobiDB-lite"/>
    </source>
</evidence>
<feature type="compositionally biased region" description="Basic and acidic residues" evidence="1">
    <location>
        <begin position="82"/>
        <end position="98"/>
    </location>
</feature>
<sequence>MLDVNLEDITTVEEEVQQALTANENVMKVISIENKEVKDVEMESMVKVCSDFVPKTLPCPSRKRIQNLRTKSKVNVGANKDSLGRLSEKEKREKATKKDIMEGRQKLLQIGKKLLFPNDLSFMDYKGLKSA</sequence>
<feature type="non-terminal residue" evidence="2">
    <location>
        <position position="131"/>
    </location>
</feature>
<organism evidence="2 3">
    <name type="scientific">Taxus chinensis</name>
    <name type="common">Chinese yew</name>
    <name type="synonym">Taxus wallichiana var. chinensis</name>
    <dbReference type="NCBI Taxonomy" id="29808"/>
    <lineage>
        <taxon>Eukaryota</taxon>
        <taxon>Viridiplantae</taxon>
        <taxon>Streptophyta</taxon>
        <taxon>Embryophyta</taxon>
        <taxon>Tracheophyta</taxon>
        <taxon>Spermatophyta</taxon>
        <taxon>Pinopsida</taxon>
        <taxon>Pinidae</taxon>
        <taxon>Conifers II</taxon>
        <taxon>Cupressales</taxon>
        <taxon>Taxaceae</taxon>
        <taxon>Taxus</taxon>
    </lineage>
</organism>
<gene>
    <name evidence="2" type="ORF">KI387_006416</name>
</gene>
<evidence type="ECO:0000313" key="3">
    <source>
        <dbReference type="Proteomes" id="UP000824469"/>
    </source>
</evidence>
<comment type="caution">
    <text evidence="2">The sequence shown here is derived from an EMBL/GenBank/DDBJ whole genome shotgun (WGS) entry which is preliminary data.</text>
</comment>
<accession>A0AA38LIS2</accession>
<protein>
    <submittedName>
        <fullName evidence="2">Uncharacterized protein</fullName>
    </submittedName>
</protein>
<dbReference type="AlphaFoldDB" id="A0AA38LIS2"/>
<reference evidence="2 3" key="1">
    <citation type="journal article" date="2021" name="Nat. Plants">
        <title>The Taxus genome provides insights into paclitaxel biosynthesis.</title>
        <authorList>
            <person name="Xiong X."/>
            <person name="Gou J."/>
            <person name="Liao Q."/>
            <person name="Li Y."/>
            <person name="Zhou Q."/>
            <person name="Bi G."/>
            <person name="Li C."/>
            <person name="Du R."/>
            <person name="Wang X."/>
            <person name="Sun T."/>
            <person name="Guo L."/>
            <person name="Liang H."/>
            <person name="Lu P."/>
            <person name="Wu Y."/>
            <person name="Zhang Z."/>
            <person name="Ro D.K."/>
            <person name="Shang Y."/>
            <person name="Huang S."/>
            <person name="Yan J."/>
        </authorList>
    </citation>
    <scope>NUCLEOTIDE SEQUENCE [LARGE SCALE GENOMIC DNA]</scope>
    <source>
        <strain evidence="2">Ta-2019</strain>
    </source>
</reference>
<name>A0AA38LIS2_TAXCH</name>
<dbReference type="EMBL" id="JAHRHJ020000002">
    <property type="protein sequence ID" value="KAH9326238.1"/>
    <property type="molecule type" value="Genomic_DNA"/>
</dbReference>
<keyword evidence="3" id="KW-1185">Reference proteome</keyword>
<feature type="region of interest" description="Disordered" evidence="1">
    <location>
        <begin position="77"/>
        <end position="98"/>
    </location>
</feature>
<evidence type="ECO:0000313" key="2">
    <source>
        <dbReference type="EMBL" id="KAH9326238.1"/>
    </source>
</evidence>